<dbReference type="OrthoDB" id="9796817at2"/>
<comment type="similarity">
    <text evidence="1">Belongs to the bacterial solute-binding protein 5 family.</text>
</comment>
<dbReference type="PANTHER" id="PTHR30290:SF9">
    <property type="entry name" value="OLIGOPEPTIDE-BINDING PROTEIN APPA"/>
    <property type="match status" value="1"/>
</dbReference>
<comment type="caution">
    <text evidence="5">The sequence shown here is derived from an EMBL/GenBank/DDBJ whole genome shotgun (WGS) entry which is preliminary data.</text>
</comment>
<dbReference type="RefSeq" id="WP_062417619.1">
    <property type="nucleotide sequence ID" value="NZ_DF967974.1"/>
</dbReference>
<dbReference type="GO" id="GO:0015833">
    <property type="term" value="P:peptide transport"/>
    <property type="evidence" value="ECO:0007669"/>
    <property type="project" value="TreeGrafter"/>
</dbReference>
<evidence type="ECO:0000256" key="3">
    <source>
        <dbReference type="ARBA" id="ARBA00022729"/>
    </source>
</evidence>
<organism evidence="5 7">
    <name type="scientific">Levilinea saccharolytica</name>
    <dbReference type="NCBI Taxonomy" id="229921"/>
    <lineage>
        <taxon>Bacteria</taxon>
        <taxon>Bacillati</taxon>
        <taxon>Chloroflexota</taxon>
        <taxon>Anaerolineae</taxon>
        <taxon>Anaerolineales</taxon>
        <taxon>Anaerolineaceae</taxon>
        <taxon>Levilinea</taxon>
    </lineage>
</organism>
<dbReference type="InterPro" id="IPR030678">
    <property type="entry name" value="Peptide/Ni-bd"/>
</dbReference>
<accession>A0A0P6XJZ3</accession>
<dbReference type="EMBL" id="LGCM01000042">
    <property type="protein sequence ID" value="KPL80453.1"/>
    <property type="molecule type" value="Genomic_DNA"/>
</dbReference>
<dbReference type="STRING" id="229921.ADN01_11980"/>
<dbReference type="GO" id="GO:0042597">
    <property type="term" value="C:periplasmic space"/>
    <property type="evidence" value="ECO:0007669"/>
    <property type="project" value="UniProtKB-ARBA"/>
</dbReference>
<evidence type="ECO:0000259" key="4">
    <source>
        <dbReference type="Pfam" id="PF00496"/>
    </source>
</evidence>
<dbReference type="GO" id="GO:0043190">
    <property type="term" value="C:ATP-binding cassette (ABC) transporter complex"/>
    <property type="evidence" value="ECO:0007669"/>
    <property type="project" value="InterPro"/>
</dbReference>
<feature type="domain" description="Solute-binding protein family 5" evidence="4">
    <location>
        <begin position="86"/>
        <end position="456"/>
    </location>
</feature>
<dbReference type="PANTHER" id="PTHR30290">
    <property type="entry name" value="PERIPLASMIC BINDING COMPONENT OF ABC TRANSPORTER"/>
    <property type="match status" value="1"/>
</dbReference>
<dbReference type="InterPro" id="IPR039424">
    <property type="entry name" value="SBP_5"/>
</dbReference>
<evidence type="ECO:0000313" key="7">
    <source>
        <dbReference type="Proteomes" id="UP000050501"/>
    </source>
</evidence>
<proteinExistence type="inferred from homology"/>
<dbReference type="SUPFAM" id="SSF53850">
    <property type="entry name" value="Periplasmic binding protein-like II"/>
    <property type="match status" value="1"/>
</dbReference>
<dbReference type="InterPro" id="IPR000914">
    <property type="entry name" value="SBP_5_dom"/>
</dbReference>
<evidence type="ECO:0000256" key="2">
    <source>
        <dbReference type="ARBA" id="ARBA00022448"/>
    </source>
</evidence>
<sequence>MKKLRWQLIIIFLTGLLVGILLLADQPGGPVTSLTPQPARGGVYTEALIGSLQRLNPVLDYANPVDREVNRLIFSGLVRFDARGVPVPDLAETYGIAKDGTVYNFALKPNLRWHDGEPVTADDVVFTIDLIRTGGEWVPEDIRSFWEEIDVIVLSDTDLQFRLPEPFAPFLDYLAFGILPQHILGGKTLEQVVNEPFNLQPVGTGPYRFDQLVVEDGKITGVMLKANELYYEQPPFIEQFIFRYYPDSAAALQAYRNEVVQGIGYVSPDVLPQVLAEPDLAVYSGRQPQLSMVLFNHKDPEVAFFEDKEVRQALLKGTNRQWLVDRLLGSQAIVADGPIMPGTWAYYDNLPHIDFDVEAARAQLKRAGYVEPAEGDPIRQKDGRALSFTLLYPDTELHRQIAEVIQKNWGDLQVDVKLEAVAYDQLVNERLANREFQAALVDLNLTRSPDPDPYPFWDQAQATGGQNYSQWDNRNASEYLEQARVTADLGERARLYRNFQVVFSDETPALTLYYPVYTYAVDRGVQGVQMGPLFDSSDRFATAAKWFMQATVGGQ</sequence>
<dbReference type="Proteomes" id="UP000050501">
    <property type="component" value="Unassembled WGS sequence"/>
</dbReference>
<dbReference type="GO" id="GO:1904680">
    <property type="term" value="F:peptide transmembrane transporter activity"/>
    <property type="evidence" value="ECO:0007669"/>
    <property type="project" value="TreeGrafter"/>
</dbReference>
<dbReference type="Gene3D" id="3.40.190.10">
    <property type="entry name" value="Periplasmic binding protein-like II"/>
    <property type="match status" value="1"/>
</dbReference>
<keyword evidence="2" id="KW-0813">Transport</keyword>
<gene>
    <name evidence="5" type="ORF">ADN01_11980</name>
    <name evidence="6" type="ORF">ADN01_12405</name>
</gene>
<protein>
    <recommendedName>
        <fullName evidence="4">Solute-binding protein family 5 domain-containing protein</fullName>
    </recommendedName>
</protein>
<reference evidence="5 7" key="1">
    <citation type="submission" date="2015-07" db="EMBL/GenBank/DDBJ databases">
        <title>Genome sequence of Levilinea saccharolytica DSM 16555.</title>
        <authorList>
            <person name="Hemp J."/>
            <person name="Ward L.M."/>
            <person name="Pace L.A."/>
            <person name="Fischer W.W."/>
        </authorList>
    </citation>
    <scope>NUCLEOTIDE SEQUENCE [LARGE SCALE GENOMIC DNA]</scope>
    <source>
        <strain evidence="5 7">KIBI-1</strain>
    </source>
</reference>
<evidence type="ECO:0000313" key="6">
    <source>
        <dbReference type="EMBL" id="KPL80453.1"/>
    </source>
</evidence>
<evidence type="ECO:0000313" key="5">
    <source>
        <dbReference type="EMBL" id="KPL80397.1"/>
    </source>
</evidence>
<dbReference type="Pfam" id="PF00496">
    <property type="entry name" value="SBP_bac_5"/>
    <property type="match status" value="1"/>
</dbReference>
<keyword evidence="3" id="KW-0732">Signal</keyword>
<name>A0A0P6XJZ3_9CHLR</name>
<dbReference type="PIRSF" id="PIRSF002741">
    <property type="entry name" value="MppA"/>
    <property type="match status" value="1"/>
</dbReference>
<dbReference type="AlphaFoldDB" id="A0A0P6XJZ3"/>
<dbReference type="Gene3D" id="3.90.76.10">
    <property type="entry name" value="Dipeptide-binding Protein, Domain 1"/>
    <property type="match status" value="1"/>
</dbReference>
<evidence type="ECO:0000256" key="1">
    <source>
        <dbReference type="ARBA" id="ARBA00005695"/>
    </source>
</evidence>
<dbReference type="Gene3D" id="3.10.105.10">
    <property type="entry name" value="Dipeptide-binding Protein, Domain 3"/>
    <property type="match status" value="1"/>
</dbReference>
<dbReference type="EMBL" id="LGCM01000042">
    <property type="protein sequence ID" value="KPL80397.1"/>
    <property type="molecule type" value="Genomic_DNA"/>
</dbReference>
<keyword evidence="7" id="KW-1185">Reference proteome</keyword>